<name>A0ABP9KJQ9_9SPHN</name>
<comment type="caution">
    <text evidence="2">The sequence shown here is derived from an EMBL/GenBank/DDBJ whole genome shotgun (WGS) entry which is preliminary data.</text>
</comment>
<organism evidence="2 3">
    <name type="scientific">Erythrobacter westpacificensis</name>
    <dbReference type="NCBI Taxonomy" id="1055231"/>
    <lineage>
        <taxon>Bacteria</taxon>
        <taxon>Pseudomonadati</taxon>
        <taxon>Pseudomonadota</taxon>
        <taxon>Alphaproteobacteria</taxon>
        <taxon>Sphingomonadales</taxon>
        <taxon>Erythrobacteraceae</taxon>
        <taxon>Erythrobacter/Porphyrobacter group</taxon>
        <taxon>Erythrobacter</taxon>
    </lineage>
</organism>
<accession>A0ABP9KJQ9</accession>
<dbReference type="Proteomes" id="UP001500518">
    <property type="component" value="Unassembled WGS sequence"/>
</dbReference>
<evidence type="ECO:0000313" key="3">
    <source>
        <dbReference type="Proteomes" id="UP001500518"/>
    </source>
</evidence>
<feature type="transmembrane region" description="Helical" evidence="1">
    <location>
        <begin position="29"/>
        <end position="50"/>
    </location>
</feature>
<keyword evidence="1" id="KW-0472">Membrane</keyword>
<keyword evidence="3" id="KW-1185">Reference proteome</keyword>
<evidence type="ECO:0000256" key="1">
    <source>
        <dbReference type="SAM" id="Phobius"/>
    </source>
</evidence>
<sequence>MMNYVVVGATGLLLLMLVPDSKVRWQRLSARGGAAMLFGLGLFGTVYKVMAP</sequence>
<gene>
    <name evidence="2" type="ORF">GCM10023208_27690</name>
</gene>
<dbReference type="RefSeq" id="WP_346033607.1">
    <property type="nucleotide sequence ID" value="NZ_BAABHV010000021.1"/>
</dbReference>
<keyword evidence="1" id="KW-1133">Transmembrane helix</keyword>
<reference evidence="3" key="1">
    <citation type="journal article" date="2019" name="Int. J. Syst. Evol. Microbiol.">
        <title>The Global Catalogue of Microorganisms (GCM) 10K type strain sequencing project: providing services to taxonomists for standard genome sequencing and annotation.</title>
        <authorList>
            <consortium name="The Broad Institute Genomics Platform"/>
            <consortium name="The Broad Institute Genome Sequencing Center for Infectious Disease"/>
            <person name="Wu L."/>
            <person name="Ma J."/>
        </authorList>
    </citation>
    <scope>NUCLEOTIDE SEQUENCE [LARGE SCALE GENOMIC DNA]</scope>
    <source>
        <strain evidence="3">JCM 18014</strain>
    </source>
</reference>
<evidence type="ECO:0000313" key="2">
    <source>
        <dbReference type="EMBL" id="GAA5059896.1"/>
    </source>
</evidence>
<protein>
    <submittedName>
        <fullName evidence="2">Uncharacterized protein</fullName>
    </submittedName>
</protein>
<dbReference type="EMBL" id="BAABHV010000021">
    <property type="protein sequence ID" value="GAA5059896.1"/>
    <property type="molecule type" value="Genomic_DNA"/>
</dbReference>
<keyword evidence="1" id="KW-0812">Transmembrane</keyword>
<proteinExistence type="predicted"/>